<dbReference type="VEuPathDB" id="TrichDB:TVAGG3_0595640"/>
<keyword evidence="1" id="KW-0677">Repeat</keyword>
<dbReference type="PANTHER" id="PTHR43215:SF14">
    <property type="entry name" value="RADIAL SPOKE HEAD 1 HOMOLOG"/>
    <property type="match status" value="1"/>
</dbReference>
<evidence type="ECO:0000313" key="4">
    <source>
        <dbReference type="Proteomes" id="UP000001542"/>
    </source>
</evidence>
<name>A2DUB8_TRIV3</name>
<dbReference type="KEGG" id="tva:4773963"/>
<evidence type="ECO:0000313" key="3">
    <source>
        <dbReference type="EMBL" id="EAY15956.1"/>
    </source>
</evidence>
<dbReference type="eggNOG" id="KOG0231">
    <property type="taxonomic scope" value="Eukaryota"/>
</dbReference>
<proteinExistence type="predicted"/>
<feature type="region of interest" description="Disordered" evidence="2">
    <location>
        <begin position="349"/>
        <end position="375"/>
    </location>
</feature>
<reference evidence="3" key="1">
    <citation type="submission" date="2006-10" db="EMBL/GenBank/DDBJ databases">
        <authorList>
            <person name="Amadeo P."/>
            <person name="Zhao Q."/>
            <person name="Wortman J."/>
            <person name="Fraser-Liggett C."/>
            <person name="Carlton J."/>
        </authorList>
    </citation>
    <scope>NUCLEOTIDE SEQUENCE</scope>
    <source>
        <strain evidence="3">G3</strain>
    </source>
</reference>
<sequence length="375" mass="41366">MTEEKQIEYPKYGPREKFVHPPNKDGIAQYNYANPLFSYIGDWKNGKKDGHGKFFIGKNSYYEGDFRDGEMTGNGKRVFPNGSVYEGEFIRGEFCGKGKYTDAASGEVYVGDWKDNKRTGEGVLTLPNGTEYSGHFERHKRNGFGKYTNSNGEKYEGEWVDNRIEGKGKMVYANGDVYEGDFVNGLKQGQGTMIWASSGLSVIGEWKDDKCLYNPTGLTISELPPFTPGTILQNITINITGGDGESGRVLSFMIEIGRIDPNAPQKKQPKPKKNETISTEPKYFVIDPNTGETTMNITTEKGIATIPPLTIPQDAEQSTYTLIVNDMSEKDPLPQAIADFNFVPPAAAVSEKTSAKGKAPAKKSVPAKSNARGRK</sequence>
<evidence type="ECO:0000256" key="1">
    <source>
        <dbReference type="ARBA" id="ARBA00022737"/>
    </source>
</evidence>
<evidence type="ECO:0008006" key="5">
    <source>
        <dbReference type="Google" id="ProtNLM"/>
    </source>
</evidence>
<dbReference type="SUPFAM" id="SSF82185">
    <property type="entry name" value="Histone H3 K4-specific methyltransferase SET7/9 N-terminal domain"/>
    <property type="match status" value="2"/>
</dbReference>
<dbReference type="RefSeq" id="XP_001328179.1">
    <property type="nucleotide sequence ID" value="XM_001328144.1"/>
</dbReference>
<evidence type="ECO:0000256" key="2">
    <source>
        <dbReference type="SAM" id="MobiDB-lite"/>
    </source>
</evidence>
<dbReference type="SMR" id="A2DUB8"/>
<dbReference type="AlphaFoldDB" id="A2DUB8"/>
<protein>
    <recommendedName>
        <fullName evidence="5">MORN repeat family protein</fullName>
    </recommendedName>
</protein>
<organism evidence="3 4">
    <name type="scientific">Trichomonas vaginalis (strain ATCC PRA-98 / G3)</name>
    <dbReference type="NCBI Taxonomy" id="412133"/>
    <lineage>
        <taxon>Eukaryota</taxon>
        <taxon>Metamonada</taxon>
        <taxon>Parabasalia</taxon>
        <taxon>Trichomonadida</taxon>
        <taxon>Trichomonadidae</taxon>
        <taxon>Trichomonas</taxon>
    </lineage>
</organism>
<dbReference type="Pfam" id="PF02493">
    <property type="entry name" value="MORN"/>
    <property type="match status" value="7"/>
</dbReference>
<dbReference type="Gene3D" id="2.20.110.10">
    <property type="entry name" value="Histone H3 K4-specific methyltransferase SET7/9 N-terminal domain"/>
    <property type="match status" value="3"/>
</dbReference>
<dbReference type="EMBL" id="DS113248">
    <property type="protein sequence ID" value="EAY15956.1"/>
    <property type="molecule type" value="Genomic_DNA"/>
</dbReference>
<dbReference type="STRING" id="5722.A2DUB8"/>
<reference evidence="3" key="2">
    <citation type="journal article" date="2007" name="Science">
        <title>Draft genome sequence of the sexually transmitted pathogen Trichomonas vaginalis.</title>
        <authorList>
            <person name="Carlton J.M."/>
            <person name="Hirt R.P."/>
            <person name="Silva J.C."/>
            <person name="Delcher A.L."/>
            <person name="Schatz M."/>
            <person name="Zhao Q."/>
            <person name="Wortman J.R."/>
            <person name="Bidwell S.L."/>
            <person name="Alsmark U.C.M."/>
            <person name="Besteiro S."/>
            <person name="Sicheritz-Ponten T."/>
            <person name="Noel C.J."/>
            <person name="Dacks J.B."/>
            <person name="Foster P.G."/>
            <person name="Simillion C."/>
            <person name="Van de Peer Y."/>
            <person name="Miranda-Saavedra D."/>
            <person name="Barton G.J."/>
            <person name="Westrop G.D."/>
            <person name="Mueller S."/>
            <person name="Dessi D."/>
            <person name="Fiori P.L."/>
            <person name="Ren Q."/>
            <person name="Paulsen I."/>
            <person name="Zhang H."/>
            <person name="Bastida-Corcuera F.D."/>
            <person name="Simoes-Barbosa A."/>
            <person name="Brown M.T."/>
            <person name="Hayes R.D."/>
            <person name="Mukherjee M."/>
            <person name="Okumura C.Y."/>
            <person name="Schneider R."/>
            <person name="Smith A.J."/>
            <person name="Vanacova S."/>
            <person name="Villalvazo M."/>
            <person name="Haas B.J."/>
            <person name="Pertea M."/>
            <person name="Feldblyum T.V."/>
            <person name="Utterback T.R."/>
            <person name="Shu C.L."/>
            <person name="Osoegawa K."/>
            <person name="de Jong P.J."/>
            <person name="Hrdy I."/>
            <person name="Horvathova L."/>
            <person name="Zubacova Z."/>
            <person name="Dolezal P."/>
            <person name="Malik S.B."/>
            <person name="Logsdon J.M. Jr."/>
            <person name="Henze K."/>
            <person name="Gupta A."/>
            <person name="Wang C.C."/>
            <person name="Dunne R.L."/>
            <person name="Upcroft J.A."/>
            <person name="Upcroft P."/>
            <person name="White O."/>
            <person name="Salzberg S.L."/>
            <person name="Tang P."/>
            <person name="Chiu C.-H."/>
            <person name="Lee Y.-S."/>
            <person name="Embley T.M."/>
            <person name="Coombs G.H."/>
            <person name="Mottram J.C."/>
            <person name="Tachezy J."/>
            <person name="Fraser-Liggett C.M."/>
            <person name="Johnson P.J."/>
        </authorList>
    </citation>
    <scope>NUCLEOTIDE SEQUENCE [LARGE SCALE GENOMIC DNA]</scope>
    <source>
        <strain evidence="3">G3</strain>
    </source>
</reference>
<dbReference type="SMART" id="SM00698">
    <property type="entry name" value="MORN"/>
    <property type="match status" value="7"/>
</dbReference>
<gene>
    <name evidence="3" type="ORF">TVAG_262060</name>
</gene>
<dbReference type="PANTHER" id="PTHR43215">
    <property type="entry name" value="RADIAL SPOKE HEAD 1 HOMOLOG"/>
    <property type="match status" value="1"/>
</dbReference>
<accession>A2DUB8</accession>
<dbReference type="VEuPathDB" id="TrichDB:TVAG_262060"/>
<feature type="compositionally biased region" description="Low complexity" evidence="2">
    <location>
        <begin position="356"/>
        <end position="375"/>
    </location>
</feature>
<dbReference type="OrthoDB" id="423343at2759"/>
<dbReference type="Proteomes" id="UP000001542">
    <property type="component" value="Unassembled WGS sequence"/>
</dbReference>
<keyword evidence="4" id="KW-1185">Reference proteome</keyword>
<dbReference type="InterPro" id="IPR003409">
    <property type="entry name" value="MORN"/>
</dbReference>
<dbReference type="InParanoid" id="A2DUB8"/>